<evidence type="ECO:0000313" key="1">
    <source>
        <dbReference type="EMBL" id="KAI8028372.1"/>
    </source>
</evidence>
<proteinExistence type="predicted"/>
<organism evidence="1 2">
    <name type="scientific">Camellia lanceoleosa</name>
    <dbReference type="NCBI Taxonomy" id="1840588"/>
    <lineage>
        <taxon>Eukaryota</taxon>
        <taxon>Viridiplantae</taxon>
        <taxon>Streptophyta</taxon>
        <taxon>Embryophyta</taxon>
        <taxon>Tracheophyta</taxon>
        <taxon>Spermatophyta</taxon>
        <taxon>Magnoliopsida</taxon>
        <taxon>eudicotyledons</taxon>
        <taxon>Gunneridae</taxon>
        <taxon>Pentapetalae</taxon>
        <taxon>asterids</taxon>
        <taxon>Ericales</taxon>
        <taxon>Theaceae</taxon>
        <taxon>Camellia</taxon>
    </lineage>
</organism>
<comment type="caution">
    <text evidence="1">The sequence shown here is derived from an EMBL/GenBank/DDBJ whole genome shotgun (WGS) entry which is preliminary data.</text>
</comment>
<keyword evidence="2" id="KW-1185">Reference proteome</keyword>
<dbReference type="EMBL" id="CM045760">
    <property type="protein sequence ID" value="KAI8028372.1"/>
    <property type="molecule type" value="Genomic_DNA"/>
</dbReference>
<gene>
    <name evidence="1" type="ORF">LOK49_LG02G02866</name>
</gene>
<reference evidence="1 2" key="1">
    <citation type="journal article" date="2022" name="Plant J.">
        <title>Chromosome-level genome of Camellia lanceoleosa provides a valuable resource for understanding genome evolution and self-incompatibility.</title>
        <authorList>
            <person name="Gong W."/>
            <person name="Xiao S."/>
            <person name="Wang L."/>
            <person name="Liao Z."/>
            <person name="Chang Y."/>
            <person name="Mo W."/>
            <person name="Hu G."/>
            <person name="Li W."/>
            <person name="Zhao G."/>
            <person name="Zhu H."/>
            <person name="Hu X."/>
            <person name="Ji K."/>
            <person name="Xiang X."/>
            <person name="Song Q."/>
            <person name="Yuan D."/>
            <person name="Jin S."/>
            <person name="Zhang L."/>
        </authorList>
    </citation>
    <scope>NUCLEOTIDE SEQUENCE [LARGE SCALE GENOMIC DNA]</scope>
    <source>
        <strain evidence="1">SQ_2022a</strain>
    </source>
</reference>
<dbReference type="Proteomes" id="UP001060215">
    <property type="component" value="Chromosome 3"/>
</dbReference>
<sequence length="255" mass="29939">MSLTHRSRFIVNGVQRMRTHHYFWCRHCQRSIRIPSPHQSHLFCPRCSSHLRRDLPVPPLLDQSTPIPLNQTENEVIEGNPEAWIVFEFQNPISPPTEIDRRGPPPAPTSAIQALQIVNLTEIDLISDSNCPICREGFELGEEARVMPCKHLYHGDCIVPWLRFHNTCPVCRFELRGCFEDDDDDEDDIAEEAWNRLNWSWTRLLSLWPFRLVVNWMCRDLDFHSHGASTWWRSWLILWLRSSFVNFTTHMLGTG</sequence>
<protein>
    <submittedName>
        <fullName evidence="1">E3 ubiquitin-protein ligase RHC1A</fullName>
    </submittedName>
</protein>
<evidence type="ECO:0000313" key="2">
    <source>
        <dbReference type="Proteomes" id="UP001060215"/>
    </source>
</evidence>
<accession>A0ACC0ISK0</accession>
<name>A0ACC0ISK0_9ERIC</name>